<sequence>MQTSDELRAIDARLAELEREKAALLARRQELLKATPVATQLTPQKKIELFQGLFRGRADVHAVRWEKANGRSGYAVACSNEWVQGICQKPKIKCGDCPHRQFTPLDSKVLFAHLTGKLVAGLYPLQPDHHCHLLAMDFDKANWQADVKALARVCRREHIPYALEISRSGAGAHLWIFFSAPVPAWSARALGFRLLDKAMELHPGLSFDSYDRLFPNQDMMPQGGFGNLIALPLQYEARARGCSLFVNDELQPYEDQWAFLRELKRVSPTQLQKWVGEPPTSASTDNDTAPWEQGLHTESGPVPGCPERITITLANHVYIKLADIPAPLAARIKRLASFANPVFFKTQALRFSTHGIPRYISCARIEQGYLSVPRGCLDEVIELLRAQSIQVDMEDHRITGSPLTELTLRPVLRDKQQAAVDALTQHDTGILHAPTAFGKTVTAISVIASRQVNTLILTHSRQLLDQWKERLESFLDGATIGVFGGGKKKATGQIDVATYQSLISRKNNSIAEFVRDYGQIIIDECHHISAPRYEMLLNEISARYVLGLTATPNRQDGHQKIMFMTAGPVRHRAQSDQQSGFDQRVIVRKWQEAPPAELCQPGERPHIATVYRWLAENPVRNREIIEDVIASVKQGGNCLLLTERREHAETLAVMLSDAAFSTVVLRGGMSVKERRKVEAILPGAQVVVATGKYIGEGFDLPRLDTLFLALPIAWKGTLAQYAGRLHREATGKQEVTVYDYVDTSLPMLLRMFYKREKGYLAMGYRFVTSEQIALL</sequence>
<gene>
    <name evidence="9" type="ORF">UN63_04655</name>
</gene>
<dbReference type="Pfam" id="PF22548">
    <property type="entry name" value="AEP-TOTE"/>
    <property type="match status" value="1"/>
</dbReference>
<evidence type="ECO:0000259" key="7">
    <source>
        <dbReference type="PROSITE" id="PS51192"/>
    </source>
</evidence>
<dbReference type="CDD" id="cd18785">
    <property type="entry name" value="SF2_C"/>
    <property type="match status" value="1"/>
</dbReference>
<dbReference type="OrthoDB" id="9804086at2"/>
<evidence type="ECO:0000256" key="2">
    <source>
        <dbReference type="ARBA" id="ARBA00022801"/>
    </source>
</evidence>
<dbReference type="SUPFAM" id="SSF52540">
    <property type="entry name" value="P-loop containing nucleoside triphosphate hydrolases"/>
    <property type="match status" value="2"/>
</dbReference>
<dbReference type="GO" id="GO:0003677">
    <property type="term" value="F:DNA binding"/>
    <property type="evidence" value="ECO:0007669"/>
    <property type="project" value="InterPro"/>
</dbReference>
<dbReference type="InterPro" id="IPR050615">
    <property type="entry name" value="ATP-dep_DNA_Helicase"/>
</dbReference>
<evidence type="ECO:0000256" key="5">
    <source>
        <dbReference type="SAM" id="Coils"/>
    </source>
</evidence>
<dbReference type="Pfam" id="PF04851">
    <property type="entry name" value="ResIII"/>
    <property type="match status" value="1"/>
</dbReference>
<evidence type="ECO:0000256" key="3">
    <source>
        <dbReference type="ARBA" id="ARBA00022806"/>
    </source>
</evidence>
<accession>A0A2P5TPS1</accession>
<feature type="domain" description="Helicase C-terminal" evidence="8">
    <location>
        <begin position="624"/>
        <end position="774"/>
    </location>
</feature>
<feature type="region of interest" description="Disordered" evidence="6">
    <location>
        <begin position="274"/>
        <end position="300"/>
    </location>
</feature>
<dbReference type="Gene3D" id="3.40.50.300">
    <property type="entry name" value="P-loop containing nucleotide triphosphate hydrolases"/>
    <property type="match status" value="2"/>
</dbReference>
<evidence type="ECO:0000259" key="8">
    <source>
        <dbReference type="PROSITE" id="PS51194"/>
    </source>
</evidence>
<dbReference type="PANTHER" id="PTHR11274">
    <property type="entry name" value="RAD25/XP-B DNA REPAIR HELICASE"/>
    <property type="match status" value="1"/>
</dbReference>
<feature type="coiled-coil region" evidence="5">
    <location>
        <begin position="7"/>
        <end position="34"/>
    </location>
</feature>
<evidence type="ECO:0000256" key="1">
    <source>
        <dbReference type="ARBA" id="ARBA00022741"/>
    </source>
</evidence>
<keyword evidence="5" id="KW-0175">Coiled coil</keyword>
<organism evidence="9 10">
    <name type="scientific">Oceanisphaera arctica</name>
    <dbReference type="NCBI Taxonomy" id="641510"/>
    <lineage>
        <taxon>Bacteria</taxon>
        <taxon>Pseudomonadati</taxon>
        <taxon>Pseudomonadota</taxon>
        <taxon>Gammaproteobacteria</taxon>
        <taxon>Aeromonadales</taxon>
        <taxon>Aeromonadaceae</taxon>
        <taxon>Oceanisphaera</taxon>
    </lineage>
</organism>
<name>A0A2P5TPS1_9GAMM</name>
<dbReference type="CDD" id="cd17926">
    <property type="entry name" value="DEXHc_RE"/>
    <property type="match status" value="1"/>
</dbReference>
<evidence type="ECO:0000313" key="9">
    <source>
        <dbReference type="EMBL" id="PPL17612.1"/>
    </source>
</evidence>
<dbReference type="Pfam" id="PF00271">
    <property type="entry name" value="Helicase_C"/>
    <property type="match status" value="1"/>
</dbReference>
<comment type="caution">
    <text evidence="9">The sequence shown here is derived from an EMBL/GenBank/DDBJ whole genome shotgun (WGS) entry which is preliminary data.</text>
</comment>
<dbReference type="PROSITE" id="PS51192">
    <property type="entry name" value="HELICASE_ATP_BIND_1"/>
    <property type="match status" value="1"/>
</dbReference>
<dbReference type="EMBL" id="MPZM01000006">
    <property type="protein sequence ID" value="PPL17612.1"/>
    <property type="molecule type" value="Genomic_DNA"/>
</dbReference>
<protein>
    <submittedName>
        <fullName evidence="9">DNA helicase</fullName>
    </submittedName>
</protein>
<proteinExistence type="predicted"/>
<keyword evidence="1" id="KW-0547">Nucleotide-binding</keyword>
<dbReference type="InterPro" id="IPR006935">
    <property type="entry name" value="Helicase/UvrB_N"/>
</dbReference>
<dbReference type="Proteomes" id="UP000242231">
    <property type="component" value="Unassembled WGS sequence"/>
</dbReference>
<dbReference type="InterPro" id="IPR014001">
    <property type="entry name" value="Helicase_ATP-bd"/>
</dbReference>
<evidence type="ECO:0000256" key="4">
    <source>
        <dbReference type="ARBA" id="ARBA00022840"/>
    </source>
</evidence>
<keyword evidence="10" id="KW-1185">Reference proteome</keyword>
<keyword evidence="2" id="KW-0378">Hydrolase</keyword>
<dbReference type="SMART" id="SM00487">
    <property type="entry name" value="DEXDc"/>
    <property type="match status" value="1"/>
</dbReference>
<dbReference type="InterPro" id="IPR054347">
    <property type="entry name" value="TOTE_primase"/>
</dbReference>
<dbReference type="InterPro" id="IPR027417">
    <property type="entry name" value="P-loop_NTPase"/>
</dbReference>
<dbReference type="PROSITE" id="PS51194">
    <property type="entry name" value="HELICASE_CTER"/>
    <property type="match status" value="1"/>
</dbReference>
<dbReference type="GO" id="GO:0016787">
    <property type="term" value="F:hydrolase activity"/>
    <property type="evidence" value="ECO:0007669"/>
    <property type="project" value="UniProtKB-KW"/>
</dbReference>
<feature type="domain" description="Helicase ATP-binding" evidence="7">
    <location>
        <begin position="420"/>
        <end position="570"/>
    </location>
</feature>
<keyword evidence="3 9" id="KW-0347">Helicase</keyword>
<reference evidence="10" key="1">
    <citation type="submission" date="2016-11" db="EMBL/GenBank/DDBJ databases">
        <authorList>
            <person name="Sisinthy S."/>
            <person name="Ara S."/>
            <person name="Gundlapally S.R."/>
        </authorList>
    </citation>
    <scope>NUCLEOTIDE SEQUENCE [LARGE SCALE GENOMIC DNA]</scope>
    <source>
        <strain evidence="10">V1-41</strain>
    </source>
</reference>
<evidence type="ECO:0000313" key="10">
    <source>
        <dbReference type="Proteomes" id="UP000242231"/>
    </source>
</evidence>
<evidence type="ECO:0000256" key="6">
    <source>
        <dbReference type="SAM" id="MobiDB-lite"/>
    </source>
</evidence>
<dbReference type="GO" id="GO:0004386">
    <property type="term" value="F:helicase activity"/>
    <property type="evidence" value="ECO:0007669"/>
    <property type="project" value="UniProtKB-KW"/>
</dbReference>
<dbReference type="PANTHER" id="PTHR11274:SF0">
    <property type="entry name" value="GENERAL TRANSCRIPTION AND DNA REPAIR FACTOR IIH HELICASE SUBUNIT XPB"/>
    <property type="match status" value="1"/>
</dbReference>
<keyword evidence="4" id="KW-0067">ATP-binding</keyword>
<dbReference type="AlphaFoldDB" id="A0A2P5TPS1"/>
<dbReference type="GO" id="GO:0005524">
    <property type="term" value="F:ATP binding"/>
    <property type="evidence" value="ECO:0007669"/>
    <property type="project" value="UniProtKB-KW"/>
</dbReference>
<dbReference type="InterPro" id="IPR001650">
    <property type="entry name" value="Helicase_C-like"/>
</dbReference>